<proteinExistence type="predicted"/>
<evidence type="ECO:0000256" key="1">
    <source>
        <dbReference type="SAM" id="SignalP"/>
    </source>
</evidence>
<accession>A0A9N9FU41</accession>
<reference evidence="2" key="1">
    <citation type="submission" date="2021-06" db="EMBL/GenBank/DDBJ databases">
        <authorList>
            <person name="Kallberg Y."/>
            <person name="Tangrot J."/>
            <person name="Rosling A."/>
        </authorList>
    </citation>
    <scope>NUCLEOTIDE SEQUENCE</scope>
    <source>
        <strain evidence="2">FL130A</strain>
    </source>
</reference>
<feature type="signal peptide" evidence="1">
    <location>
        <begin position="1"/>
        <end position="18"/>
    </location>
</feature>
<evidence type="ECO:0000313" key="2">
    <source>
        <dbReference type="EMBL" id="CAG8562389.1"/>
    </source>
</evidence>
<dbReference type="EMBL" id="CAJVPS010002202">
    <property type="protein sequence ID" value="CAG8562389.1"/>
    <property type="molecule type" value="Genomic_DNA"/>
</dbReference>
<gene>
    <name evidence="2" type="ORF">ALEPTO_LOCUS6412</name>
</gene>
<organism evidence="2 3">
    <name type="scientific">Ambispora leptoticha</name>
    <dbReference type="NCBI Taxonomy" id="144679"/>
    <lineage>
        <taxon>Eukaryota</taxon>
        <taxon>Fungi</taxon>
        <taxon>Fungi incertae sedis</taxon>
        <taxon>Mucoromycota</taxon>
        <taxon>Glomeromycotina</taxon>
        <taxon>Glomeromycetes</taxon>
        <taxon>Archaeosporales</taxon>
        <taxon>Ambisporaceae</taxon>
        <taxon>Ambispora</taxon>
    </lineage>
</organism>
<comment type="caution">
    <text evidence="2">The sequence shown here is derived from an EMBL/GenBank/DDBJ whole genome shotgun (WGS) entry which is preliminary data.</text>
</comment>
<name>A0A9N9FU41_9GLOM</name>
<evidence type="ECO:0000313" key="3">
    <source>
        <dbReference type="Proteomes" id="UP000789508"/>
    </source>
</evidence>
<protein>
    <submittedName>
        <fullName evidence="2">8618_t:CDS:1</fullName>
    </submittedName>
</protein>
<keyword evidence="3" id="KW-1185">Reference proteome</keyword>
<dbReference type="Proteomes" id="UP000789508">
    <property type="component" value="Unassembled WGS sequence"/>
</dbReference>
<feature type="chain" id="PRO_5040163000" evidence="1">
    <location>
        <begin position="19"/>
        <end position="184"/>
    </location>
</feature>
<keyword evidence="1" id="KW-0732">Signal</keyword>
<sequence>MITVLDVICLLWTYHISGTPQKRTTFQDQTAYLMKMLKLHGFEDGDKCVGPSYHILTKPMKALIYENNNLAAESRVKMILALQWCLSNVVLTKKESKRCSQPWDNCPELLSWKAPHRQKKPQRHHVVFILSENQIIRQDGDVSCVMCQREYNKSQGYRNNHPILAEKVKSEPNCHLLDLNSSKI</sequence>
<dbReference type="AlphaFoldDB" id="A0A9N9FU41"/>